<evidence type="ECO:0000259" key="1">
    <source>
        <dbReference type="Pfam" id="PF02541"/>
    </source>
</evidence>
<protein>
    <submittedName>
        <fullName evidence="2">Ppx GppA phosphatase</fullName>
    </submittedName>
</protein>
<organism evidence="2 3">
    <name type="scientific">Lancefieldella rimae</name>
    <dbReference type="NCBI Taxonomy" id="1383"/>
    <lineage>
        <taxon>Bacteria</taxon>
        <taxon>Bacillati</taxon>
        <taxon>Actinomycetota</taxon>
        <taxon>Coriobacteriia</taxon>
        <taxon>Coriobacteriales</taxon>
        <taxon>Atopobiaceae</taxon>
        <taxon>Lancefieldella</taxon>
    </lineage>
</organism>
<dbReference type="RefSeq" id="WP_003149301.1">
    <property type="nucleotide sequence ID" value="NZ_JQCP01000002.1"/>
</dbReference>
<evidence type="ECO:0000313" key="2">
    <source>
        <dbReference type="EMBL" id="KRO02426.1"/>
    </source>
</evidence>
<dbReference type="PANTHER" id="PTHR30005">
    <property type="entry name" value="EXOPOLYPHOSPHATASE"/>
    <property type="match status" value="1"/>
</dbReference>
<dbReference type="EMBL" id="JQCP01000002">
    <property type="protein sequence ID" value="KRO02426.1"/>
    <property type="molecule type" value="Genomic_DNA"/>
</dbReference>
<keyword evidence="3" id="KW-1185">Reference proteome</keyword>
<dbReference type="InterPro" id="IPR050273">
    <property type="entry name" value="GppA/Ppx_hydrolase"/>
</dbReference>
<proteinExistence type="predicted"/>
<accession>A0ABR5Q1B6</accession>
<dbReference type="Gene3D" id="3.30.420.40">
    <property type="match status" value="1"/>
</dbReference>
<sequence length="341" mass="36110">MIAVIDIGTVTVRLAVAEVAGGRVLRMAKYSEICNLGVGVDATGLLDTDAIKRVYMTVASYVEAAKEAGTQAIVCTLTSAARDAKNAPDLGMALASLGLEPMIIPGEIEAALTFLGVAQDFSSRQILVADSGGGSTELALGNVTNNIINLPFIRSLDVGCRRVTDRFLSEGDIPTSAHLEAAHAFASRLMRDALATSEYQEAIRPEVLVATGGTATSLIAMNAQLEPYDPAFVHLRGISVEDVQKLEELLAKLPVEERAKLPGLQEKRAPVILGGTIVLFELMQATGFTTMIASESDLLFGLLITSAAVQEGRPSPVVWKPILKPLDKALGGPSKKPFKEK</sequence>
<name>A0ABR5Q1B6_9ACTN</name>
<dbReference type="SUPFAM" id="SSF53067">
    <property type="entry name" value="Actin-like ATPase domain"/>
    <property type="match status" value="2"/>
</dbReference>
<dbReference type="InterPro" id="IPR043129">
    <property type="entry name" value="ATPase_NBD"/>
</dbReference>
<dbReference type="PANTHER" id="PTHR30005:SF13">
    <property type="entry name" value="EXOPOLYPHOSPHATASE 2"/>
    <property type="match status" value="1"/>
</dbReference>
<gene>
    <name evidence="2" type="ORF">IV60_GL000863</name>
</gene>
<dbReference type="Pfam" id="PF02541">
    <property type="entry name" value="Ppx-GppA"/>
    <property type="match status" value="1"/>
</dbReference>
<comment type="caution">
    <text evidence="2">The sequence shown here is derived from an EMBL/GenBank/DDBJ whole genome shotgun (WGS) entry which is preliminary data.</text>
</comment>
<feature type="domain" description="Ppx/GppA phosphatase N-terminal" evidence="1">
    <location>
        <begin position="16"/>
        <end position="302"/>
    </location>
</feature>
<dbReference type="InterPro" id="IPR003695">
    <property type="entry name" value="Ppx_GppA_N"/>
</dbReference>
<dbReference type="Gene3D" id="3.30.420.150">
    <property type="entry name" value="Exopolyphosphatase. Domain 2"/>
    <property type="match status" value="1"/>
</dbReference>
<dbReference type="Proteomes" id="UP000051927">
    <property type="component" value="Unassembled WGS sequence"/>
</dbReference>
<evidence type="ECO:0000313" key="3">
    <source>
        <dbReference type="Proteomes" id="UP000051927"/>
    </source>
</evidence>
<reference evidence="2 3" key="1">
    <citation type="journal article" date="2015" name="Genome Announc.">
        <title>Expanding the biotechnology potential of lactobacilli through comparative genomics of 213 strains and associated genera.</title>
        <authorList>
            <person name="Sun Z."/>
            <person name="Harris H.M."/>
            <person name="McCann A."/>
            <person name="Guo C."/>
            <person name="Argimon S."/>
            <person name="Zhang W."/>
            <person name="Yang X."/>
            <person name="Jeffery I.B."/>
            <person name="Cooney J.C."/>
            <person name="Kagawa T.F."/>
            <person name="Liu W."/>
            <person name="Song Y."/>
            <person name="Salvetti E."/>
            <person name="Wrobel A."/>
            <person name="Rasinkangas P."/>
            <person name="Parkhill J."/>
            <person name="Rea M.C."/>
            <person name="O'Sullivan O."/>
            <person name="Ritari J."/>
            <person name="Douillard F.P."/>
            <person name="Paul Ross R."/>
            <person name="Yang R."/>
            <person name="Briner A.E."/>
            <person name="Felis G.E."/>
            <person name="de Vos W.M."/>
            <person name="Barrangou R."/>
            <person name="Klaenhammer T.R."/>
            <person name="Caufield P.W."/>
            <person name="Cui Y."/>
            <person name="Zhang H."/>
            <person name="O'Toole P.W."/>
        </authorList>
    </citation>
    <scope>NUCLEOTIDE SEQUENCE [LARGE SCALE GENOMIC DNA]</scope>
    <source>
        <strain evidence="2 3">DSM 7090</strain>
    </source>
</reference>
<dbReference type="GeneID" id="84904650"/>